<evidence type="ECO:0000313" key="2">
    <source>
        <dbReference type="EMBL" id="MBB6092429.1"/>
    </source>
</evidence>
<feature type="compositionally biased region" description="Pro residues" evidence="1">
    <location>
        <begin position="566"/>
        <end position="595"/>
    </location>
</feature>
<proteinExistence type="predicted"/>
<feature type="region of interest" description="Disordered" evidence="1">
    <location>
        <begin position="715"/>
        <end position="746"/>
    </location>
</feature>
<dbReference type="RefSeq" id="WP_221304071.1">
    <property type="nucleotide sequence ID" value="NZ_JACHHZ010000002.1"/>
</dbReference>
<accession>A0A841HJ63</accession>
<evidence type="ECO:0000313" key="3">
    <source>
        <dbReference type="Proteomes" id="UP000588068"/>
    </source>
</evidence>
<protein>
    <submittedName>
        <fullName evidence="2">Uncharacterized protein</fullName>
    </submittedName>
</protein>
<dbReference type="EMBL" id="JACHHZ010000002">
    <property type="protein sequence ID" value="MBB6092429.1"/>
    <property type="molecule type" value="Genomic_DNA"/>
</dbReference>
<dbReference type="AlphaFoldDB" id="A0A841HJ63"/>
<dbReference type="Proteomes" id="UP000588068">
    <property type="component" value="Unassembled WGS sequence"/>
</dbReference>
<reference evidence="2 3" key="1">
    <citation type="submission" date="2020-08" db="EMBL/GenBank/DDBJ databases">
        <title>Genomic Encyclopedia of Type Strains, Phase IV (KMG-IV): sequencing the most valuable type-strain genomes for metagenomic binning, comparative biology and taxonomic classification.</title>
        <authorList>
            <person name="Goeker M."/>
        </authorList>
    </citation>
    <scope>NUCLEOTIDE SEQUENCE [LARGE SCALE GENOMIC DNA]</scope>
    <source>
        <strain evidence="2 3">DSM 26723</strain>
    </source>
</reference>
<keyword evidence="3" id="KW-1185">Reference proteome</keyword>
<comment type="caution">
    <text evidence="2">The sequence shown here is derived from an EMBL/GenBank/DDBJ whole genome shotgun (WGS) entry which is preliminary data.</text>
</comment>
<gene>
    <name evidence="2" type="ORF">HNQ60_001307</name>
</gene>
<organism evidence="2 3">
    <name type="scientific">Povalibacter uvarum</name>
    <dbReference type="NCBI Taxonomy" id="732238"/>
    <lineage>
        <taxon>Bacteria</taxon>
        <taxon>Pseudomonadati</taxon>
        <taxon>Pseudomonadota</taxon>
        <taxon>Gammaproteobacteria</taxon>
        <taxon>Steroidobacterales</taxon>
        <taxon>Steroidobacteraceae</taxon>
        <taxon>Povalibacter</taxon>
    </lineage>
</organism>
<sequence>MGIATILAAATAQAVGIEPLHVELSVEGKPFLAEGCEGGDWSMTWRGELPGESNNISDQLMSYSSFDSTHEQQFNGPPATVTVKPLICRDNNGAIVLQTSWSGGTRSIRGVVALKNDPGIPSPFFDFSVEDAGTCHVKSSMGTQVLDNSLIQVRAPLMSALVPELSITREEMERGFSKQYRIEGQALASAMMCMGSELKRGELRISYKSNDKQPTIGLSGCANLPRGGSTKVVAKVDPPGGSVKFSVDPSSTIGLQPSGTTATATGATPGRATIKGEYTYNGRTATATLPASSVELLSVNSGQSIPKLGLLGVNGKPSSKVYSFPFQSNPGDAGDLLVFKAENQAIVSLLTQRSSIGIQPVREGRTRVQAMTTCGAPVGEPFEIEIATCDDDVRSELQRRQEELIRREKEIVKRITQLTADPEFQRAATEIKENTIKMAVKTAELIAATLTGSQATAVSKGTASGLSLTQIETAQNIWSVADIINDGASGNANSAIVSTYALYLNSWAASALKGAIDSGLAAQQLGQDLGSIAGVVEQLEDLEPRHDAIRRDLYDVTRRVHQCDKLPPPAPLPPRPDGKRPPVPQPQPVPPPVEIPPGTEIPSEPAPVPTPQPPVEQPPPPIVDPSPGTGGARLCVREKEESMTTQDLRAVLEAVSTFRTTAQRAREVFETFQASLRDLEASISKDDATRSTAFDAFVPSYNAAVQAYFDMGEASRKQEQRFEPCTAELEKQPPAIERRAGWSQEN</sequence>
<feature type="region of interest" description="Disordered" evidence="1">
    <location>
        <begin position="560"/>
        <end position="632"/>
    </location>
</feature>
<feature type="compositionally biased region" description="Basic and acidic residues" evidence="1">
    <location>
        <begin position="715"/>
        <end position="740"/>
    </location>
</feature>
<evidence type="ECO:0000256" key="1">
    <source>
        <dbReference type="SAM" id="MobiDB-lite"/>
    </source>
</evidence>
<name>A0A841HJ63_9GAMM</name>
<feature type="compositionally biased region" description="Pro residues" evidence="1">
    <location>
        <begin position="604"/>
        <end position="624"/>
    </location>
</feature>